<sequence length="98" mass="11551">MSERFGNNGGPPKMPSVRQWAREEEERKEERTTERDLLNPDPYYATSDCLDINYIVISNSLRQRGDAEDAEAVTASYTTWHRFKHRLLKYPNALHFFD</sequence>
<dbReference type="AlphaFoldDB" id="A0A4Z2FPC7"/>
<evidence type="ECO:0000256" key="1">
    <source>
        <dbReference type="SAM" id="MobiDB-lite"/>
    </source>
</evidence>
<protein>
    <submittedName>
        <fullName evidence="2">Uncharacterized protein</fullName>
    </submittedName>
</protein>
<feature type="compositionally biased region" description="Basic and acidic residues" evidence="1">
    <location>
        <begin position="20"/>
        <end position="38"/>
    </location>
</feature>
<feature type="region of interest" description="Disordered" evidence="1">
    <location>
        <begin position="1"/>
        <end position="40"/>
    </location>
</feature>
<name>A0A4Z2FPC7_9TELE</name>
<comment type="caution">
    <text evidence="2">The sequence shown here is derived from an EMBL/GenBank/DDBJ whole genome shotgun (WGS) entry which is preliminary data.</text>
</comment>
<dbReference type="Proteomes" id="UP000314294">
    <property type="component" value="Unassembled WGS sequence"/>
</dbReference>
<dbReference type="EMBL" id="SRLO01000998">
    <property type="protein sequence ID" value="TNN42989.1"/>
    <property type="molecule type" value="Genomic_DNA"/>
</dbReference>
<reference evidence="2 3" key="1">
    <citation type="submission" date="2019-03" db="EMBL/GenBank/DDBJ databases">
        <title>First draft genome of Liparis tanakae, snailfish: a comprehensive survey of snailfish specific genes.</title>
        <authorList>
            <person name="Kim W."/>
            <person name="Song I."/>
            <person name="Jeong J.-H."/>
            <person name="Kim D."/>
            <person name="Kim S."/>
            <person name="Ryu S."/>
            <person name="Song J.Y."/>
            <person name="Lee S.K."/>
        </authorList>
    </citation>
    <scope>NUCLEOTIDE SEQUENCE [LARGE SCALE GENOMIC DNA]</scope>
    <source>
        <tissue evidence="2">Muscle</tissue>
    </source>
</reference>
<proteinExistence type="predicted"/>
<evidence type="ECO:0000313" key="3">
    <source>
        <dbReference type="Proteomes" id="UP000314294"/>
    </source>
</evidence>
<accession>A0A4Z2FPC7</accession>
<keyword evidence="3" id="KW-1185">Reference proteome</keyword>
<gene>
    <name evidence="2" type="ORF">EYF80_046810</name>
</gene>
<organism evidence="2 3">
    <name type="scientific">Liparis tanakae</name>
    <name type="common">Tanaka's snailfish</name>
    <dbReference type="NCBI Taxonomy" id="230148"/>
    <lineage>
        <taxon>Eukaryota</taxon>
        <taxon>Metazoa</taxon>
        <taxon>Chordata</taxon>
        <taxon>Craniata</taxon>
        <taxon>Vertebrata</taxon>
        <taxon>Euteleostomi</taxon>
        <taxon>Actinopterygii</taxon>
        <taxon>Neopterygii</taxon>
        <taxon>Teleostei</taxon>
        <taxon>Neoteleostei</taxon>
        <taxon>Acanthomorphata</taxon>
        <taxon>Eupercaria</taxon>
        <taxon>Perciformes</taxon>
        <taxon>Cottioidei</taxon>
        <taxon>Cottales</taxon>
        <taxon>Liparidae</taxon>
        <taxon>Liparis</taxon>
    </lineage>
</organism>
<evidence type="ECO:0000313" key="2">
    <source>
        <dbReference type="EMBL" id="TNN42989.1"/>
    </source>
</evidence>